<feature type="transmembrane region" description="Helical" evidence="1">
    <location>
        <begin position="112"/>
        <end position="136"/>
    </location>
</feature>
<dbReference type="GO" id="GO:0006813">
    <property type="term" value="P:potassium ion transport"/>
    <property type="evidence" value="ECO:0007669"/>
    <property type="project" value="InterPro"/>
</dbReference>
<dbReference type="Gene3D" id="3.40.50.720">
    <property type="entry name" value="NAD(P)-binding Rossmann-like Domain"/>
    <property type="match status" value="1"/>
</dbReference>
<protein>
    <submittedName>
        <fullName evidence="3">Potassium transporter peripheral membrane component</fullName>
    </submittedName>
</protein>
<keyword evidence="4" id="KW-1185">Reference proteome</keyword>
<dbReference type="AlphaFoldDB" id="A0A517QZ26"/>
<accession>A0A517QZ26</accession>
<dbReference type="Pfam" id="PF02254">
    <property type="entry name" value="TrkA_N"/>
    <property type="match status" value="1"/>
</dbReference>
<keyword evidence="1" id="KW-0812">Transmembrane</keyword>
<evidence type="ECO:0000313" key="4">
    <source>
        <dbReference type="Proteomes" id="UP000317318"/>
    </source>
</evidence>
<name>A0A517QZ26_9PLAN</name>
<gene>
    <name evidence="3" type="ORF">Pan189_12690</name>
</gene>
<dbReference type="PANTHER" id="PTHR43833">
    <property type="entry name" value="POTASSIUM CHANNEL PROTEIN 2-RELATED-RELATED"/>
    <property type="match status" value="1"/>
</dbReference>
<dbReference type="KEGG" id="svp:Pan189_12690"/>
<dbReference type="InterPro" id="IPR036291">
    <property type="entry name" value="NAD(P)-bd_dom_sf"/>
</dbReference>
<feature type="domain" description="RCK N-terminal" evidence="2">
    <location>
        <begin position="208"/>
        <end position="271"/>
    </location>
</feature>
<dbReference type="OrthoDB" id="279435at2"/>
<evidence type="ECO:0000259" key="2">
    <source>
        <dbReference type="Pfam" id="PF02254"/>
    </source>
</evidence>
<dbReference type="EMBL" id="CP036268">
    <property type="protein sequence ID" value="QDT36905.1"/>
    <property type="molecule type" value="Genomic_DNA"/>
</dbReference>
<organism evidence="3 4">
    <name type="scientific">Stratiformator vulcanicus</name>
    <dbReference type="NCBI Taxonomy" id="2527980"/>
    <lineage>
        <taxon>Bacteria</taxon>
        <taxon>Pseudomonadati</taxon>
        <taxon>Planctomycetota</taxon>
        <taxon>Planctomycetia</taxon>
        <taxon>Planctomycetales</taxon>
        <taxon>Planctomycetaceae</taxon>
        <taxon>Stratiformator</taxon>
    </lineage>
</organism>
<dbReference type="Gene3D" id="6.20.350.10">
    <property type="match status" value="1"/>
</dbReference>
<dbReference type="SUPFAM" id="SSF51735">
    <property type="entry name" value="NAD(P)-binding Rossmann-fold domains"/>
    <property type="match status" value="1"/>
</dbReference>
<dbReference type="InterPro" id="IPR050721">
    <property type="entry name" value="Trk_Ktr_HKT_K-transport"/>
</dbReference>
<keyword evidence="1" id="KW-1133">Transmembrane helix</keyword>
<dbReference type="Proteomes" id="UP000317318">
    <property type="component" value="Chromosome"/>
</dbReference>
<dbReference type="InterPro" id="IPR003148">
    <property type="entry name" value="RCK_N"/>
</dbReference>
<evidence type="ECO:0000256" key="1">
    <source>
        <dbReference type="SAM" id="Phobius"/>
    </source>
</evidence>
<evidence type="ECO:0000313" key="3">
    <source>
        <dbReference type="EMBL" id="QDT36905.1"/>
    </source>
</evidence>
<proteinExistence type="predicted"/>
<keyword evidence="1" id="KW-0472">Membrane</keyword>
<dbReference type="RefSeq" id="WP_145363067.1">
    <property type="nucleotide sequence ID" value="NZ_CP036268.1"/>
</dbReference>
<feature type="transmembrane region" description="Helical" evidence="1">
    <location>
        <begin position="29"/>
        <end position="50"/>
    </location>
</feature>
<reference evidence="3 4" key="1">
    <citation type="submission" date="2019-02" db="EMBL/GenBank/DDBJ databases">
        <title>Deep-cultivation of Planctomycetes and their phenomic and genomic characterization uncovers novel biology.</title>
        <authorList>
            <person name="Wiegand S."/>
            <person name="Jogler M."/>
            <person name="Boedeker C."/>
            <person name="Pinto D."/>
            <person name="Vollmers J."/>
            <person name="Rivas-Marin E."/>
            <person name="Kohn T."/>
            <person name="Peeters S.H."/>
            <person name="Heuer A."/>
            <person name="Rast P."/>
            <person name="Oberbeckmann S."/>
            <person name="Bunk B."/>
            <person name="Jeske O."/>
            <person name="Meyerdierks A."/>
            <person name="Storesund J.E."/>
            <person name="Kallscheuer N."/>
            <person name="Luecker S."/>
            <person name="Lage O.M."/>
            <person name="Pohl T."/>
            <person name="Merkel B.J."/>
            <person name="Hornburger P."/>
            <person name="Mueller R.-W."/>
            <person name="Bruemmer F."/>
            <person name="Labrenz M."/>
            <person name="Spormann A.M."/>
            <person name="Op den Camp H."/>
            <person name="Overmann J."/>
            <person name="Amann R."/>
            <person name="Jetten M.S.M."/>
            <person name="Mascher T."/>
            <person name="Medema M.H."/>
            <person name="Devos D.P."/>
            <person name="Kaster A.-K."/>
            <person name="Ovreas L."/>
            <person name="Rohde M."/>
            <person name="Galperin M.Y."/>
            <person name="Jogler C."/>
        </authorList>
    </citation>
    <scope>NUCLEOTIDE SEQUENCE [LARGE SCALE GENOMIC DNA]</scope>
    <source>
        <strain evidence="3 4">Pan189</strain>
    </source>
</reference>
<sequence length="741" mass="84793">MPNRSITSREAESALRPWHRYRGMLSRRFLTFLIALALALVVVTGTGFYVGHVKEYNAAWDNGDWGTLASLTSAMVYEIGQVFTLEMEDHLIDSDNSEKASDTPIKRKASPWYAVARFLAVVFVGILALKAILLLLRTVRRDAMRTSRRGHNVVCGIGRIGTAVIEEIRLDVLTWGDVFAQWWNPWRIGTGILTKLFGWIRSKIKRETPKDVVAIDSDVKRWNQRRVEDRDAIVLHADATDIRSLYRARVHKAARLFAVTGSDEANIEIVTDTYRLIEIEKRKLPKPLECYAHVSDPGLEQVLRSHLPSEEQSQLRTHTFNVFQIASRRLLIDHLLKHRPRGEEVALYIVIGFGQMGQTLVRYLSEQAHFENRKRARFLILTGESENSSATAAEVADAFLSRWGQFSPRAVADSWADIRRHFKSACDSWDCQDDRLDPHYRTGNPDAVEYAANAVFARLPKYPADLRFLHHLDKILSDPTVRPALMVCFDDDDRNFATAGELRLKLATFANVDAERLPIFASLPRQQALADFLDDIKQDVIPFGRCEDVATLDEITNSITERLALHIRANYKRERLRSREEEDAYRQKFFQDTADFRHSNLMAAEHAMVKLACLGYGWRRPGESLDGLPVVRTLEEPDRVLLAQMEHNRWLAERLLAGWRYGKGKDSQPRRISFCTWDKLSDQAQEQKKDLRQVDLVFDVLQSELFEMTIVKLNRAEDVSKQQTIDRAPIDAEQPSVTASG</sequence>